<name>A0ABT2LJ29_9HYPH</name>
<protein>
    <submittedName>
        <fullName evidence="2">DUF1772 domain-containing protein</fullName>
    </submittedName>
</protein>
<evidence type="ECO:0000313" key="2">
    <source>
        <dbReference type="EMBL" id="MCT7374550.1"/>
    </source>
</evidence>
<keyword evidence="1" id="KW-1133">Transmembrane helix</keyword>
<gene>
    <name evidence="2" type="ORF">N5A92_05820</name>
</gene>
<keyword evidence="1" id="KW-0472">Membrane</keyword>
<comment type="caution">
    <text evidence="2">The sequence shown here is derived from an EMBL/GenBank/DDBJ whole genome shotgun (WGS) entry which is preliminary data.</text>
</comment>
<dbReference type="RefSeq" id="WP_260901030.1">
    <property type="nucleotide sequence ID" value="NZ_JAOCZP010000002.1"/>
</dbReference>
<keyword evidence="3" id="KW-1185">Reference proteome</keyword>
<evidence type="ECO:0000313" key="3">
    <source>
        <dbReference type="Proteomes" id="UP001320831"/>
    </source>
</evidence>
<evidence type="ECO:0000256" key="1">
    <source>
        <dbReference type="SAM" id="Phobius"/>
    </source>
</evidence>
<dbReference type="InterPro" id="IPR013901">
    <property type="entry name" value="Anthrone_oxy"/>
</dbReference>
<dbReference type="Proteomes" id="UP001320831">
    <property type="component" value="Unassembled WGS sequence"/>
</dbReference>
<sequence>MLIVVGVIGVTVGIHVPLNDALVGMNPASAAAADVWRTFLDRWLLWNHVRAISGIAAAAAFLLALIARVAASSSST</sequence>
<dbReference type="Pfam" id="PF08592">
    <property type="entry name" value="Anthrone_oxy"/>
    <property type="match status" value="1"/>
</dbReference>
<proteinExistence type="predicted"/>
<feature type="transmembrane region" description="Helical" evidence="1">
    <location>
        <begin position="48"/>
        <end position="71"/>
    </location>
</feature>
<dbReference type="EMBL" id="JAOCZP010000002">
    <property type="protein sequence ID" value="MCT7374550.1"/>
    <property type="molecule type" value="Genomic_DNA"/>
</dbReference>
<organism evidence="2 3">
    <name type="scientific">Chelativorans salis</name>
    <dbReference type="NCBI Taxonomy" id="2978478"/>
    <lineage>
        <taxon>Bacteria</taxon>
        <taxon>Pseudomonadati</taxon>
        <taxon>Pseudomonadota</taxon>
        <taxon>Alphaproteobacteria</taxon>
        <taxon>Hyphomicrobiales</taxon>
        <taxon>Phyllobacteriaceae</taxon>
        <taxon>Chelativorans</taxon>
    </lineage>
</organism>
<keyword evidence="1" id="KW-0812">Transmembrane</keyword>
<accession>A0ABT2LJ29</accession>
<reference evidence="2 3" key="1">
    <citation type="submission" date="2022-09" db="EMBL/GenBank/DDBJ databases">
        <title>Chelativorans salina sp. nov., a novel slightly halophilic bacterium isolated from a saline lake sediment enrichment.</title>
        <authorList>
            <person name="Gao L."/>
            <person name="Fang B.-Z."/>
            <person name="Li W.-J."/>
        </authorList>
    </citation>
    <scope>NUCLEOTIDE SEQUENCE [LARGE SCALE GENOMIC DNA]</scope>
    <source>
        <strain evidence="2 3">EGI FJ00035</strain>
    </source>
</reference>